<protein>
    <submittedName>
        <fullName evidence="4">RPF protein</fullName>
    </submittedName>
</protein>
<dbReference type="Gene3D" id="2.20.230.10">
    <property type="entry name" value="Resuscitation-promoting factor rpfb"/>
    <property type="match status" value="1"/>
</dbReference>
<dbReference type="InterPro" id="IPR011098">
    <property type="entry name" value="G5_dom"/>
</dbReference>
<keyword evidence="1" id="KW-0732">Signal</keyword>
<feature type="compositionally biased region" description="Polar residues" evidence="2">
    <location>
        <begin position="367"/>
        <end position="382"/>
    </location>
</feature>
<feature type="compositionally biased region" description="Polar residues" evidence="2">
    <location>
        <begin position="308"/>
        <end position="340"/>
    </location>
</feature>
<accession>A0A806G080</accession>
<name>A0A806G080_BIFAN</name>
<evidence type="ECO:0000313" key="4">
    <source>
        <dbReference type="EMBL" id="AEK31080.1"/>
    </source>
</evidence>
<feature type="region of interest" description="Disordered" evidence="2">
    <location>
        <begin position="275"/>
        <end position="427"/>
    </location>
</feature>
<dbReference type="KEGG" id="bnm:BALAC2494_01122"/>
<feature type="domain" description="G5" evidence="3">
    <location>
        <begin position="217"/>
        <end position="297"/>
    </location>
</feature>
<feature type="compositionally biased region" description="Low complexity" evidence="2">
    <location>
        <begin position="383"/>
        <end position="397"/>
    </location>
</feature>
<evidence type="ECO:0000259" key="3">
    <source>
        <dbReference type="PROSITE" id="PS51109"/>
    </source>
</evidence>
<dbReference type="Pfam" id="PF03990">
    <property type="entry name" value="DUF348"/>
    <property type="match status" value="3"/>
</dbReference>
<evidence type="ECO:0000313" key="5">
    <source>
        <dbReference type="Proteomes" id="UP000008394"/>
    </source>
</evidence>
<organism evidence="4 5">
    <name type="scientific">Bifidobacterium animalis subsp. lactis CNCM I-2494</name>
    <dbReference type="NCBI Taxonomy" id="1042403"/>
    <lineage>
        <taxon>Bacteria</taxon>
        <taxon>Bacillati</taxon>
        <taxon>Actinomycetota</taxon>
        <taxon>Actinomycetes</taxon>
        <taxon>Bifidobacteriales</taxon>
        <taxon>Bifidobacteriaceae</taxon>
        <taxon>Bifidobacterium</taxon>
    </lineage>
</organism>
<sequence length="529" mass="57517">MQGLCCNGKRERGTMARRWTPQRMMRLRTIRIASSMVTIVALLLGFFVCTRKTVALEVNGKTTTVTTFATTIPGFLREQHVKLKTHDLVRSSTPGQLTDNSTVTVQSAYQTTISIDGQQMPFWTVADSAEQLIAFFEQNEVAANRITVDIKNVYNQLTGGLVINADGPVTVIADGKTFIAPNGKLPAASILDSKGITLGKNDRVSVSKDGSQTILRVERVTTKEITETEDVPFSTQTIVDDSLEPGATEVRQEGRNGQNQLRYRVTYVDGKEDSRELLDTTPLSTPIDRIIAIGPEPVKETPQKEDNSGASNDEGQSADQSAGNSAGTNDKQSATENNTGDAAEPSAESSPTPSAQPSQQPGAKPSEQPTSKPTQSAQPTQKPSEQPTQQPSAQPTQQPKPTPTPTQKPTQQPEQPTPSNCRLCKPSPSAAQAYAAGAAAQYGWTGKNWEDLVKLWNRESSWLWYAENKSSGAYGIPQSLPGSKMAQFGENWKEDAAVQIDWGLNYIATHPKYGSPSKAWAHSEKYGWY</sequence>
<dbReference type="AlphaFoldDB" id="A0A806G080"/>
<evidence type="ECO:0000256" key="2">
    <source>
        <dbReference type="SAM" id="MobiDB-lite"/>
    </source>
</evidence>
<evidence type="ECO:0000256" key="1">
    <source>
        <dbReference type="ARBA" id="ARBA00022729"/>
    </source>
</evidence>
<reference evidence="4 5" key="1">
    <citation type="journal article" date="2011" name="J. Bacteriol.">
        <title>Genome Sequence of the Probiotic Strain Bifidobacterium animalis subsp. lactis CNCM I-2494.</title>
        <authorList>
            <person name="Chervaux C."/>
            <person name="Grimaldi C."/>
            <person name="Bolotin A."/>
            <person name="Quinquis B."/>
            <person name="Legrain-Raspaud S."/>
            <person name="van Hylckama Vlieg J.E."/>
            <person name="Denariaz G."/>
            <person name="Smokvina T."/>
        </authorList>
    </citation>
    <scope>NUCLEOTIDE SEQUENCE [LARGE SCALE GENOMIC DNA]</scope>
    <source>
        <strain evidence="4 5">CNCM I-2494</strain>
    </source>
</reference>
<dbReference type="SMART" id="SM01208">
    <property type="entry name" value="G5"/>
    <property type="match status" value="1"/>
</dbReference>
<dbReference type="EMBL" id="CP002915">
    <property type="protein sequence ID" value="AEK31080.1"/>
    <property type="molecule type" value="Genomic_DNA"/>
</dbReference>
<feature type="compositionally biased region" description="Low complexity" evidence="2">
    <location>
        <begin position="407"/>
        <end position="418"/>
    </location>
</feature>
<dbReference type="Proteomes" id="UP000008394">
    <property type="component" value="Chromosome"/>
</dbReference>
<proteinExistence type="predicted"/>
<feature type="compositionally biased region" description="Basic and acidic residues" evidence="2">
    <location>
        <begin position="297"/>
        <end position="307"/>
    </location>
</feature>
<dbReference type="InterPro" id="IPR007137">
    <property type="entry name" value="DUF348"/>
</dbReference>
<gene>
    <name evidence="4" type="ORF">BALAC2494_01122</name>
</gene>
<dbReference type="Pfam" id="PF07501">
    <property type="entry name" value="G5"/>
    <property type="match status" value="1"/>
</dbReference>
<dbReference type="PROSITE" id="PS51109">
    <property type="entry name" value="G5"/>
    <property type="match status" value="1"/>
</dbReference>
<feature type="compositionally biased region" description="Low complexity" evidence="2">
    <location>
        <begin position="342"/>
        <end position="366"/>
    </location>
</feature>